<dbReference type="AlphaFoldDB" id="A0AA38T3L9"/>
<sequence>MVALKFLFDMIDIANISFDGVDVDLAGLDAPGPLSWHLLNSYDDVCFGCTSTIMLVYGSIICYEILIHVLLAF</sequence>
<comment type="caution">
    <text evidence="1">The sequence shown here is derived from an EMBL/GenBank/DDBJ whole genome shotgun (WGS) entry which is preliminary data.</text>
</comment>
<name>A0AA38T3L9_9ASTR</name>
<protein>
    <submittedName>
        <fullName evidence="1">Uncharacterized protein</fullName>
    </submittedName>
</protein>
<organism evidence="1 2">
    <name type="scientific">Centaurea solstitialis</name>
    <name type="common">yellow star-thistle</name>
    <dbReference type="NCBI Taxonomy" id="347529"/>
    <lineage>
        <taxon>Eukaryota</taxon>
        <taxon>Viridiplantae</taxon>
        <taxon>Streptophyta</taxon>
        <taxon>Embryophyta</taxon>
        <taxon>Tracheophyta</taxon>
        <taxon>Spermatophyta</taxon>
        <taxon>Magnoliopsida</taxon>
        <taxon>eudicotyledons</taxon>
        <taxon>Gunneridae</taxon>
        <taxon>Pentapetalae</taxon>
        <taxon>asterids</taxon>
        <taxon>campanulids</taxon>
        <taxon>Asterales</taxon>
        <taxon>Asteraceae</taxon>
        <taxon>Carduoideae</taxon>
        <taxon>Cardueae</taxon>
        <taxon>Centaureinae</taxon>
        <taxon>Centaurea</taxon>
    </lineage>
</organism>
<dbReference type="EMBL" id="JARYMX010000005">
    <property type="protein sequence ID" value="KAJ9549738.1"/>
    <property type="molecule type" value="Genomic_DNA"/>
</dbReference>
<evidence type="ECO:0000313" key="1">
    <source>
        <dbReference type="EMBL" id="KAJ9549738.1"/>
    </source>
</evidence>
<evidence type="ECO:0000313" key="2">
    <source>
        <dbReference type="Proteomes" id="UP001172457"/>
    </source>
</evidence>
<reference evidence="1" key="1">
    <citation type="submission" date="2023-03" db="EMBL/GenBank/DDBJ databases">
        <title>Chromosome-scale reference genome and RAD-based genetic map of yellow starthistle (Centaurea solstitialis) reveal putative structural variation and QTLs associated with invader traits.</title>
        <authorList>
            <person name="Reatini B."/>
            <person name="Cang F.A."/>
            <person name="Jiang Q."/>
            <person name="Mckibben M.T.W."/>
            <person name="Barker M.S."/>
            <person name="Rieseberg L.H."/>
            <person name="Dlugosch K.M."/>
        </authorList>
    </citation>
    <scope>NUCLEOTIDE SEQUENCE</scope>
    <source>
        <strain evidence="1">CAN-66</strain>
        <tissue evidence="1">Leaf</tissue>
    </source>
</reference>
<dbReference type="Proteomes" id="UP001172457">
    <property type="component" value="Chromosome 5"/>
</dbReference>
<proteinExistence type="predicted"/>
<gene>
    <name evidence="1" type="ORF">OSB04_022281</name>
</gene>
<accession>A0AA38T3L9</accession>
<keyword evidence="2" id="KW-1185">Reference proteome</keyword>